<dbReference type="RefSeq" id="WP_010412282.1">
    <property type="nucleotide sequence ID" value="NZ_MCRM02000027.1"/>
</dbReference>
<comment type="caution">
    <text evidence="2">The sequence shown here is derived from an EMBL/GenBank/DDBJ whole genome shotgun (WGS) entry which is preliminary data.</text>
</comment>
<sequence>MSKQQIRHHLWKKTYFIIPALNEEESLPAVLVELKNLGIEPSHILVIDNGSIDRTARVATEQEVIVLREPNKGYGIACLTGVSFLKNLNEPPEFLVFVDGDGSDDLGDLFSLFQPFVMDPWTDFVLGTRTQGGAEDGSLSFLQKFGNALSCFLLKVFYGVKFTDLGPFRVLRWNSFLSLGQKDKTWGWNLEMQIKAVRKGFQIAEVPVRYERRKGGKSKISGTLIGSVRAGTKILWIFFYLTFLTGENRSKESKIIRLPKTVRKIPTKRGSTKVL</sequence>
<dbReference type="Gene3D" id="3.90.550.10">
    <property type="entry name" value="Spore Coat Polysaccharide Biosynthesis Protein SpsA, Chain A"/>
    <property type="match status" value="1"/>
</dbReference>
<organism evidence="2 3">
    <name type="scientific">Leptospira inadai serovar Lyme</name>
    <dbReference type="NCBI Taxonomy" id="293084"/>
    <lineage>
        <taxon>Bacteria</taxon>
        <taxon>Pseudomonadati</taxon>
        <taxon>Spirochaetota</taxon>
        <taxon>Spirochaetia</taxon>
        <taxon>Leptospirales</taxon>
        <taxon>Leptospiraceae</taxon>
        <taxon>Leptospira</taxon>
    </lineage>
</organism>
<dbReference type="Proteomes" id="UP000094669">
    <property type="component" value="Unassembled WGS sequence"/>
</dbReference>
<dbReference type="PANTHER" id="PTHR48090:SF7">
    <property type="entry name" value="RFBJ PROTEIN"/>
    <property type="match status" value="1"/>
</dbReference>
<feature type="domain" description="Glycosyltransferase 2-like" evidence="1">
    <location>
        <begin position="16"/>
        <end position="144"/>
    </location>
</feature>
<dbReference type="InterPro" id="IPR029044">
    <property type="entry name" value="Nucleotide-diphossugar_trans"/>
</dbReference>
<dbReference type="CDD" id="cd04179">
    <property type="entry name" value="DPM_DPG-synthase_like"/>
    <property type="match status" value="1"/>
</dbReference>
<keyword evidence="3" id="KW-1185">Reference proteome</keyword>
<dbReference type="InterPro" id="IPR001173">
    <property type="entry name" value="Glyco_trans_2-like"/>
</dbReference>
<gene>
    <name evidence="2" type="ORF">BES34_018390</name>
</gene>
<protein>
    <submittedName>
        <fullName evidence="2">Glycosyltransferase family 2 protein</fullName>
    </submittedName>
</protein>
<dbReference type="InterPro" id="IPR050256">
    <property type="entry name" value="Glycosyltransferase_2"/>
</dbReference>
<dbReference type="SUPFAM" id="SSF53448">
    <property type="entry name" value="Nucleotide-diphospho-sugar transferases"/>
    <property type="match status" value="1"/>
</dbReference>
<evidence type="ECO:0000313" key="2">
    <source>
        <dbReference type="EMBL" id="PNV72831.1"/>
    </source>
</evidence>
<proteinExistence type="predicted"/>
<evidence type="ECO:0000259" key="1">
    <source>
        <dbReference type="Pfam" id="PF00535"/>
    </source>
</evidence>
<evidence type="ECO:0000313" key="3">
    <source>
        <dbReference type="Proteomes" id="UP000094669"/>
    </source>
</evidence>
<dbReference type="EMBL" id="MCRM02000027">
    <property type="protein sequence ID" value="PNV72831.1"/>
    <property type="molecule type" value="Genomic_DNA"/>
</dbReference>
<accession>A0ABX4YE34</accession>
<dbReference type="PANTHER" id="PTHR48090">
    <property type="entry name" value="UNDECAPRENYL-PHOSPHATE 4-DEOXY-4-FORMAMIDO-L-ARABINOSE TRANSFERASE-RELATED"/>
    <property type="match status" value="1"/>
</dbReference>
<dbReference type="Pfam" id="PF00535">
    <property type="entry name" value="Glycos_transf_2"/>
    <property type="match status" value="1"/>
</dbReference>
<reference evidence="2" key="1">
    <citation type="submission" date="2018-01" db="EMBL/GenBank/DDBJ databases">
        <title>Genomic characterization of Leptospira inadai serogroup Lyme isolated from captured rat in Brazil and comparative analysis with human reference strain.</title>
        <authorList>
            <person name="Moreno L.Z."/>
            <person name="Loureiro A.P."/>
            <person name="Miraglia F."/>
            <person name="Kremer F.S."/>
            <person name="Eslabao M.R."/>
            <person name="Dellagostin O.A."/>
            <person name="Lilenbaum W."/>
            <person name="Moreno A.M."/>
        </authorList>
    </citation>
    <scope>NUCLEOTIDE SEQUENCE [LARGE SCALE GENOMIC DNA]</scope>
    <source>
        <strain evidence="2">M34/99</strain>
    </source>
</reference>
<name>A0ABX4YE34_9LEPT</name>